<dbReference type="InterPro" id="IPR053166">
    <property type="entry name" value="UPF0718_permease"/>
</dbReference>
<proteinExistence type="predicted"/>
<dbReference type="EMBL" id="JAGQLG010000190">
    <property type="protein sequence ID" value="MCA9382638.1"/>
    <property type="molecule type" value="Genomic_DNA"/>
</dbReference>
<reference evidence="2" key="2">
    <citation type="journal article" date="2021" name="Microbiome">
        <title>Successional dynamics and alternative stable states in a saline activated sludge microbial community over 9 years.</title>
        <authorList>
            <person name="Wang Y."/>
            <person name="Ye J."/>
            <person name="Ju F."/>
            <person name="Liu L."/>
            <person name="Boyd J.A."/>
            <person name="Deng Y."/>
            <person name="Parks D.H."/>
            <person name="Jiang X."/>
            <person name="Yin X."/>
            <person name="Woodcroft B.J."/>
            <person name="Tyson G.W."/>
            <person name="Hugenholtz P."/>
            <person name="Polz M.F."/>
            <person name="Zhang T."/>
        </authorList>
    </citation>
    <scope>NUCLEOTIDE SEQUENCE</scope>
    <source>
        <strain evidence="2">HKST-UBA10</strain>
    </source>
</reference>
<evidence type="ECO:0000313" key="3">
    <source>
        <dbReference type="Proteomes" id="UP000782843"/>
    </source>
</evidence>
<dbReference type="PANTHER" id="PTHR42775:SF2">
    <property type="entry name" value="PERMEASE"/>
    <property type="match status" value="1"/>
</dbReference>
<sequence length="70" mass="8393">MDIFRVIQIFADYVTYDLLQLTMHSYWGDALNFFIYDVIKIGLLLVLINFIMAVVRYYLPIEKIRDILTK</sequence>
<comment type="caution">
    <text evidence="2">The sequence shown here is derived from an EMBL/GenBank/DDBJ whole genome shotgun (WGS) entry which is preliminary data.</text>
</comment>
<evidence type="ECO:0000256" key="1">
    <source>
        <dbReference type="SAM" id="Phobius"/>
    </source>
</evidence>
<protein>
    <submittedName>
        <fullName evidence="2">Permease</fullName>
    </submittedName>
</protein>
<feature type="non-terminal residue" evidence="2">
    <location>
        <position position="70"/>
    </location>
</feature>
<gene>
    <name evidence="2" type="ORF">KC660_04515</name>
</gene>
<accession>A0A955L4S1</accession>
<dbReference type="PANTHER" id="PTHR42775">
    <property type="entry name" value="PERMEASE RV2963-RELATED"/>
    <property type="match status" value="1"/>
</dbReference>
<keyword evidence="1" id="KW-0472">Membrane</keyword>
<organism evidence="2 3">
    <name type="scientific">Candidatus Dojkabacteria bacterium</name>
    <dbReference type="NCBI Taxonomy" id="2099670"/>
    <lineage>
        <taxon>Bacteria</taxon>
        <taxon>Candidatus Dojkabacteria</taxon>
    </lineage>
</organism>
<name>A0A955L4S1_9BACT</name>
<keyword evidence="1" id="KW-0812">Transmembrane</keyword>
<dbReference type="AlphaFoldDB" id="A0A955L4S1"/>
<dbReference type="Proteomes" id="UP000782843">
    <property type="component" value="Unassembled WGS sequence"/>
</dbReference>
<evidence type="ECO:0000313" key="2">
    <source>
        <dbReference type="EMBL" id="MCA9382638.1"/>
    </source>
</evidence>
<keyword evidence="1" id="KW-1133">Transmembrane helix</keyword>
<reference evidence="2" key="1">
    <citation type="submission" date="2020-04" db="EMBL/GenBank/DDBJ databases">
        <authorList>
            <person name="Zhang T."/>
        </authorList>
    </citation>
    <scope>NUCLEOTIDE SEQUENCE</scope>
    <source>
        <strain evidence="2">HKST-UBA10</strain>
    </source>
</reference>
<feature type="transmembrane region" description="Helical" evidence="1">
    <location>
        <begin position="33"/>
        <end position="59"/>
    </location>
</feature>